<dbReference type="EMBL" id="CABFNB010000125">
    <property type="protein sequence ID" value="VTZ64253.1"/>
    <property type="molecule type" value="Genomic_DNA"/>
</dbReference>
<protein>
    <submittedName>
        <fullName evidence="1">Uncharacterized protein</fullName>
    </submittedName>
</protein>
<gene>
    <name evidence="1" type="ORF">EMEDMD4_570133</name>
</gene>
<name>A0A508X8R0_9HYPH</name>
<accession>A0A508X8R0</accession>
<sequence>MMDVRQAKFLWMRNHAVRIRYFRPLVVLPLWVRPAGRSQLFAGRLPAPAPKPALGVGFRCVW</sequence>
<proteinExistence type="predicted"/>
<organism evidence="1">
    <name type="scientific">Sinorhizobium medicae</name>
    <dbReference type="NCBI Taxonomy" id="110321"/>
    <lineage>
        <taxon>Bacteria</taxon>
        <taxon>Pseudomonadati</taxon>
        <taxon>Pseudomonadota</taxon>
        <taxon>Alphaproteobacteria</taxon>
        <taxon>Hyphomicrobiales</taxon>
        <taxon>Rhizobiaceae</taxon>
        <taxon>Sinorhizobium/Ensifer group</taxon>
        <taxon>Sinorhizobium</taxon>
    </lineage>
</organism>
<evidence type="ECO:0000313" key="1">
    <source>
        <dbReference type="EMBL" id="VTZ64253.1"/>
    </source>
</evidence>
<reference evidence="1" key="1">
    <citation type="submission" date="2019-06" db="EMBL/GenBank/DDBJ databases">
        <authorList>
            <person name="Le Quere A."/>
            <person name="Colella S."/>
        </authorList>
    </citation>
    <scope>NUCLEOTIDE SEQUENCE</scope>
    <source>
        <strain evidence="1">EmedicaeMD41</strain>
    </source>
</reference>
<dbReference type="AlphaFoldDB" id="A0A508X8R0"/>
<dbReference type="Proteomes" id="UP000507954">
    <property type="component" value="Unassembled WGS sequence"/>
</dbReference>